<feature type="region of interest" description="Disordered" evidence="5">
    <location>
        <begin position="817"/>
        <end position="837"/>
    </location>
</feature>
<evidence type="ECO:0000313" key="10">
    <source>
        <dbReference type="Proteomes" id="UP000284706"/>
    </source>
</evidence>
<dbReference type="InterPro" id="IPR000195">
    <property type="entry name" value="Rab-GAP-TBC_dom"/>
</dbReference>
<dbReference type="InterPro" id="IPR050302">
    <property type="entry name" value="Rab_GAP_TBC_domain"/>
</dbReference>
<dbReference type="GO" id="GO:0008270">
    <property type="term" value="F:zinc ion binding"/>
    <property type="evidence" value="ECO:0007669"/>
    <property type="project" value="UniProtKB-KW"/>
</dbReference>
<dbReference type="Gene3D" id="1.10.472.80">
    <property type="entry name" value="Ypt/Rab-GAP domain of gyp1p, domain 3"/>
    <property type="match status" value="1"/>
</dbReference>
<sequence>MTASQRNSFNLPPAVVALVDPDPLEALRSPQLRQNSEKTERESITVSEFNDIALDDESFSPVALTAQPGVALEAETNTSFSSGATFQSSRPRSISTTTTTVNGADFPPAKFHRKTASTTTIRSAHEPPAVSLLINRLGVQEPGPGSRGSVDGHFKLQEEFARLHERESKDSDAAEKAIDWDFWGAVISDYRSFASDRPEELARAIQKGIPPALRGMMWQHMAASKDPELEATYLRLLKETSPHEKAITRDLGRTFPHHDFFTDGQGIGQENLFNVLKAYSLYDPQVGYCQGLPFIVAILLLNMPDEEAFSLLVRMMTVYDLQGHFLPEMPKLQLRLFQFDRLVEELLPVLHVHFLRQGVKSSMFCSQWFLTLFSYRFPLEVVFRIYDNILANGIEAIFGFSIVLLKRNEDALLSLRFDEILSFLNTKLFDCYVVQVKLEEGPSVEDALKYRVDDFVTEATSLKITPFMLDCYRHEYEDLVRETNKNATLIDELRNSNRVLSNQVKTLENSLAQLNLEHVEVLNELVKQRLKNEEMEEELVRYKLFGFSYLYLDSSMCGALMRPWILPITLALAVIKPVRCYIPAVATNSTSAAVAGGLNLTDISNLHMQWYSNGSVPLNLWPYTDSETRAVGPIPSMSLINLQEMAAMGLARVSWFTFQRRWRMSSRRPASSRFWSSVLTMLNIFAALTPWIALVSCDKNATNASMDVDIFTLARDKGAVSALLYSLSAAACIINPAYSDPSTFDQVFDIFSTQSSTSSHLIEYQFGQLSPQNKSIFSYNSQQLNESSNDIMLSINESTPVSPGYLLAVLQAYNATGDSSGPSNPNNDAGNTNATKSGSPNTALAMIILYAITGCVSALFCVVIVSGAIRAIRHPERYGPRARFSDDNGPPQSRARGLTRAILDTFPIVKFGSSQVTPHTSLPTAITDKDIENRDQDQSLELGPLSSSHNTSSPHSNGTPAATSSIDAKSEKATSEVQFETSPGIPDNLQRAISPGLIDTSAWRRPLESGIGEGSSQDVATRDRQREDVAPASMGRETCPICIVDFEEGDDIRVLPCEGKHCFHQNCVDPWLLELSSSCPICRHDFLALEHILSRNTADEGDDIDDSTSRARGGQATNRLSRYLRFAHHRRQRGDEHDPTDPYMPQAPETSAYSGL</sequence>
<organism evidence="9 10">
    <name type="scientific">Gymnopilus dilepis</name>
    <dbReference type="NCBI Taxonomy" id="231916"/>
    <lineage>
        <taxon>Eukaryota</taxon>
        <taxon>Fungi</taxon>
        <taxon>Dikarya</taxon>
        <taxon>Basidiomycota</taxon>
        <taxon>Agaricomycotina</taxon>
        <taxon>Agaricomycetes</taxon>
        <taxon>Agaricomycetidae</taxon>
        <taxon>Agaricales</taxon>
        <taxon>Agaricineae</taxon>
        <taxon>Hymenogastraceae</taxon>
        <taxon>Gymnopilus</taxon>
    </lineage>
</organism>
<gene>
    <name evidence="9" type="ORF">CVT26_013707</name>
</gene>
<evidence type="ECO:0000259" key="8">
    <source>
        <dbReference type="PROSITE" id="PS50089"/>
    </source>
</evidence>
<feature type="transmembrane region" description="Helical" evidence="6">
    <location>
        <begin position="843"/>
        <end position="869"/>
    </location>
</feature>
<keyword evidence="3" id="KW-0862">Zinc</keyword>
<feature type="region of interest" description="Disordered" evidence="5">
    <location>
        <begin position="81"/>
        <end position="109"/>
    </location>
</feature>
<evidence type="ECO:0000313" key="9">
    <source>
        <dbReference type="EMBL" id="PPR07391.1"/>
    </source>
</evidence>
<feature type="compositionally biased region" description="Low complexity" evidence="5">
    <location>
        <begin position="942"/>
        <end position="959"/>
    </location>
</feature>
<name>A0A409YWM1_9AGAR</name>
<feature type="coiled-coil region" evidence="4">
    <location>
        <begin position="490"/>
        <end position="538"/>
    </location>
</feature>
<dbReference type="OrthoDB" id="295078at2759"/>
<keyword evidence="6" id="KW-0812">Transmembrane</keyword>
<feature type="region of interest" description="Disordered" evidence="5">
    <location>
        <begin position="940"/>
        <end position="992"/>
    </location>
</feature>
<feature type="compositionally biased region" description="Polar residues" evidence="5">
    <location>
        <begin position="81"/>
        <end position="95"/>
    </location>
</feature>
<keyword evidence="2 4" id="KW-0175">Coiled coil</keyword>
<dbReference type="InterPro" id="IPR013083">
    <property type="entry name" value="Znf_RING/FYVE/PHD"/>
</dbReference>
<reference evidence="9 10" key="1">
    <citation type="journal article" date="2018" name="Evol. Lett.">
        <title>Horizontal gene cluster transfer increased hallucinogenic mushroom diversity.</title>
        <authorList>
            <person name="Reynolds H.T."/>
            <person name="Vijayakumar V."/>
            <person name="Gluck-Thaler E."/>
            <person name="Korotkin H.B."/>
            <person name="Matheny P.B."/>
            <person name="Slot J.C."/>
        </authorList>
    </citation>
    <scope>NUCLEOTIDE SEQUENCE [LARGE SCALE GENOMIC DNA]</scope>
    <source>
        <strain evidence="9 10">SRW20</strain>
    </source>
</reference>
<dbReference type="PROSITE" id="PS50089">
    <property type="entry name" value="ZF_RING_2"/>
    <property type="match status" value="1"/>
</dbReference>
<feature type="region of interest" description="Disordered" evidence="5">
    <location>
        <begin position="1130"/>
        <end position="1156"/>
    </location>
</feature>
<proteinExistence type="predicted"/>
<dbReference type="FunFam" id="1.10.10.750:FF:000003">
    <property type="entry name" value="GTPase activating protein (Evi5)"/>
    <property type="match status" value="1"/>
</dbReference>
<evidence type="ECO:0000259" key="7">
    <source>
        <dbReference type="PROSITE" id="PS50086"/>
    </source>
</evidence>
<dbReference type="Pfam" id="PF23436">
    <property type="entry name" value="RabGap-TBC_2"/>
    <property type="match status" value="1"/>
</dbReference>
<evidence type="ECO:0000256" key="1">
    <source>
        <dbReference type="ARBA" id="ARBA00022468"/>
    </source>
</evidence>
<evidence type="ECO:0008006" key="11">
    <source>
        <dbReference type="Google" id="ProtNLM"/>
    </source>
</evidence>
<dbReference type="Pfam" id="PF13639">
    <property type="entry name" value="zf-RING_2"/>
    <property type="match status" value="1"/>
</dbReference>
<dbReference type="InParanoid" id="A0A409YWM1"/>
<keyword evidence="3" id="KW-0863">Zinc-finger</keyword>
<dbReference type="Gene3D" id="1.10.10.750">
    <property type="entry name" value="Ypt/Rab-GAP domain of gyp1p, domain 1"/>
    <property type="match status" value="1"/>
</dbReference>
<dbReference type="CDD" id="cd16454">
    <property type="entry name" value="RING-H2_PA-TM-RING"/>
    <property type="match status" value="1"/>
</dbReference>
<feature type="domain" description="RING-type" evidence="8">
    <location>
        <begin position="1039"/>
        <end position="1083"/>
    </location>
</feature>
<dbReference type="PANTHER" id="PTHR47219">
    <property type="entry name" value="RAB GTPASE-ACTIVATING PROTEIN 1-LIKE"/>
    <property type="match status" value="1"/>
</dbReference>
<dbReference type="Proteomes" id="UP000284706">
    <property type="component" value="Unassembled WGS sequence"/>
</dbReference>
<keyword evidence="1" id="KW-0343">GTPase activation</keyword>
<protein>
    <recommendedName>
        <fullName evidence="11">RING-type domain-containing protein</fullName>
    </recommendedName>
</protein>
<dbReference type="FunFam" id="1.10.8.270:FF:000001">
    <property type="entry name" value="TBC1 domain family member 1"/>
    <property type="match status" value="1"/>
</dbReference>
<dbReference type="Gene3D" id="1.10.8.270">
    <property type="entry name" value="putative rabgap domain of human tbc1 domain family member 14 like domains"/>
    <property type="match status" value="1"/>
</dbReference>
<keyword evidence="3" id="KW-0479">Metal-binding</keyword>
<dbReference type="SUPFAM" id="SSF57850">
    <property type="entry name" value="RING/U-box"/>
    <property type="match status" value="1"/>
</dbReference>
<feature type="region of interest" description="Disordered" evidence="5">
    <location>
        <begin position="1005"/>
        <end position="1032"/>
    </location>
</feature>
<dbReference type="SUPFAM" id="SSF47923">
    <property type="entry name" value="Ypt/Rab-GAP domain of gyp1p"/>
    <property type="match status" value="2"/>
</dbReference>
<feature type="domain" description="Rab-GAP TBC" evidence="7">
    <location>
        <begin position="208"/>
        <end position="393"/>
    </location>
</feature>
<keyword evidence="6" id="KW-1133">Transmembrane helix</keyword>
<evidence type="ECO:0000256" key="6">
    <source>
        <dbReference type="SAM" id="Phobius"/>
    </source>
</evidence>
<evidence type="ECO:0000256" key="3">
    <source>
        <dbReference type="PROSITE-ProRule" id="PRU00175"/>
    </source>
</evidence>
<dbReference type="InterPro" id="IPR001841">
    <property type="entry name" value="Znf_RING"/>
</dbReference>
<dbReference type="GO" id="GO:0031267">
    <property type="term" value="F:small GTPase binding"/>
    <property type="evidence" value="ECO:0007669"/>
    <property type="project" value="TreeGrafter"/>
</dbReference>
<dbReference type="AlphaFoldDB" id="A0A409YWM1"/>
<dbReference type="EMBL" id="NHYE01000131">
    <property type="protein sequence ID" value="PPR07391.1"/>
    <property type="molecule type" value="Genomic_DNA"/>
</dbReference>
<dbReference type="PANTHER" id="PTHR47219:SF9">
    <property type="entry name" value="GTPASE ACTIVATING PROTEIN AND CENTROSOME-ASSOCIATED, ISOFORM B"/>
    <property type="match status" value="1"/>
</dbReference>
<accession>A0A409YWM1</accession>
<dbReference type="SMART" id="SM00164">
    <property type="entry name" value="TBC"/>
    <property type="match status" value="1"/>
</dbReference>
<feature type="transmembrane region" description="Helical" evidence="6">
    <location>
        <begin position="674"/>
        <end position="697"/>
    </location>
</feature>
<dbReference type="PROSITE" id="PS50086">
    <property type="entry name" value="TBC_RABGAP"/>
    <property type="match status" value="1"/>
</dbReference>
<feature type="compositionally biased region" description="Basic and acidic residues" evidence="5">
    <location>
        <begin position="1020"/>
        <end position="1029"/>
    </location>
</feature>
<keyword evidence="6" id="KW-0472">Membrane</keyword>
<evidence type="ECO:0000256" key="2">
    <source>
        <dbReference type="ARBA" id="ARBA00023054"/>
    </source>
</evidence>
<dbReference type="InterPro" id="IPR035969">
    <property type="entry name" value="Rab-GAP_TBC_sf"/>
</dbReference>
<dbReference type="GO" id="GO:0005096">
    <property type="term" value="F:GTPase activator activity"/>
    <property type="evidence" value="ECO:0007669"/>
    <property type="project" value="UniProtKB-KW"/>
</dbReference>
<keyword evidence="10" id="KW-1185">Reference proteome</keyword>
<evidence type="ECO:0000256" key="5">
    <source>
        <dbReference type="SAM" id="MobiDB-lite"/>
    </source>
</evidence>
<comment type="caution">
    <text evidence="9">The sequence shown here is derived from an EMBL/GenBank/DDBJ whole genome shotgun (WGS) entry which is preliminary data.</text>
</comment>
<dbReference type="STRING" id="231916.A0A409YWM1"/>
<evidence type="ECO:0000256" key="4">
    <source>
        <dbReference type="SAM" id="Coils"/>
    </source>
</evidence>
<dbReference type="Gene3D" id="3.30.40.10">
    <property type="entry name" value="Zinc/RING finger domain, C3HC4 (zinc finger)"/>
    <property type="match status" value="1"/>
</dbReference>